<dbReference type="AlphaFoldDB" id="A0A363D2B5"/>
<dbReference type="Gene3D" id="3.40.50.300">
    <property type="entry name" value="P-loop containing nucleotide triphosphate hydrolases"/>
    <property type="match status" value="1"/>
</dbReference>
<dbReference type="InterPro" id="IPR027417">
    <property type="entry name" value="P-loop_NTPase"/>
</dbReference>
<proteinExistence type="predicted"/>
<dbReference type="RefSeq" id="WP_108558365.1">
    <property type="nucleotide sequence ID" value="NZ_MUXE01000004.1"/>
</dbReference>
<evidence type="ECO:0000259" key="1">
    <source>
        <dbReference type="SMART" id="SM00382"/>
    </source>
</evidence>
<name>A0A363D2B5_9BACT</name>
<keyword evidence="3" id="KW-1185">Reference proteome</keyword>
<dbReference type="Pfam" id="PF05621">
    <property type="entry name" value="TniB"/>
    <property type="match status" value="1"/>
</dbReference>
<dbReference type="InterPro" id="IPR008868">
    <property type="entry name" value="TniB"/>
</dbReference>
<gene>
    <name evidence="2" type="ORF">B0174_03990</name>
</gene>
<dbReference type="Proteomes" id="UP000251135">
    <property type="component" value="Unassembled WGS sequence"/>
</dbReference>
<protein>
    <recommendedName>
        <fullName evidence="1">AAA+ ATPase domain-containing protein</fullName>
    </recommendedName>
</protein>
<dbReference type="OrthoDB" id="14765at2"/>
<dbReference type="InterPro" id="IPR003593">
    <property type="entry name" value="AAA+_ATPase"/>
</dbReference>
<feature type="domain" description="AAA+ ATPase" evidence="1">
    <location>
        <begin position="56"/>
        <end position="205"/>
    </location>
</feature>
<comment type="caution">
    <text evidence="2">The sequence shown here is derived from an EMBL/GenBank/DDBJ whole genome shotgun (WGS) entry which is preliminary data.</text>
</comment>
<reference evidence="2 3" key="1">
    <citation type="submission" date="2017-02" db="EMBL/GenBank/DDBJ databases">
        <title>Arcobacter caeni sp. nov, a new Arcobacter species isolated from reclaimed water.</title>
        <authorList>
            <person name="Figueras M.J."/>
            <person name="Perez-Cataluna A."/>
            <person name="Salas-Masso N."/>
        </authorList>
    </citation>
    <scope>NUCLEOTIDE SEQUENCE [LARGE SCALE GENOMIC DNA]</scope>
    <source>
        <strain evidence="2 3">RW17-10</strain>
    </source>
</reference>
<accession>A0A363D2B5</accession>
<evidence type="ECO:0000313" key="2">
    <source>
        <dbReference type="EMBL" id="PUE65490.1"/>
    </source>
</evidence>
<sequence length="301" mass="34817">MNNTYEHIHPDFLHLIKLNKKDRCYATNEAFVISYPKAKELLQIMSNYMNKPKKHRMQNLLVIAEPNMGKTTIAKKFHEMNPDIQIELNDEIKTIKPIIYADIQSSDEKEFYVKILDQFWAPYKITHSKLKLKQQAIHLLKVSQVKTIIFDEIHNILTGSPLKQKIIMDAIKNLSNELSIPIIGVGTKAAATILYSDPQHVSRFDIIKIDRWELDNDFRGLLKSFEKRIPLKKPSNLASKEKATLLYDMCKGNLGHLHKILIACAEYAILNDIEEITLDIIEKFIYLKEAKVSNPKSYASR</sequence>
<dbReference type="SMART" id="SM00382">
    <property type="entry name" value="AAA"/>
    <property type="match status" value="1"/>
</dbReference>
<evidence type="ECO:0000313" key="3">
    <source>
        <dbReference type="Proteomes" id="UP000251135"/>
    </source>
</evidence>
<dbReference type="SUPFAM" id="SSF52540">
    <property type="entry name" value="P-loop containing nucleoside triphosphate hydrolases"/>
    <property type="match status" value="1"/>
</dbReference>
<organism evidence="2 3">
    <name type="scientific">Arcobacter caeni</name>
    <dbReference type="NCBI Taxonomy" id="1912877"/>
    <lineage>
        <taxon>Bacteria</taxon>
        <taxon>Pseudomonadati</taxon>
        <taxon>Campylobacterota</taxon>
        <taxon>Epsilonproteobacteria</taxon>
        <taxon>Campylobacterales</taxon>
        <taxon>Arcobacteraceae</taxon>
        <taxon>Arcobacter</taxon>
    </lineage>
</organism>
<dbReference type="EMBL" id="MUXE01000004">
    <property type="protein sequence ID" value="PUE65490.1"/>
    <property type="molecule type" value="Genomic_DNA"/>
</dbReference>